<protein>
    <submittedName>
        <fullName evidence="1">Uncharacterized protein</fullName>
    </submittedName>
</protein>
<evidence type="ECO:0000313" key="1">
    <source>
        <dbReference type="EMBL" id="MFD2638361.1"/>
    </source>
</evidence>
<organism evidence="1 2">
    <name type="scientific">Piscibacillus salipiscarius</name>
    <dbReference type="NCBI Taxonomy" id="299480"/>
    <lineage>
        <taxon>Bacteria</taxon>
        <taxon>Bacillati</taxon>
        <taxon>Bacillota</taxon>
        <taxon>Bacilli</taxon>
        <taxon>Bacillales</taxon>
        <taxon>Bacillaceae</taxon>
        <taxon>Piscibacillus</taxon>
    </lineage>
</organism>
<accession>A0ABW5Q952</accession>
<comment type="caution">
    <text evidence="1">The sequence shown here is derived from an EMBL/GenBank/DDBJ whole genome shotgun (WGS) entry which is preliminary data.</text>
</comment>
<keyword evidence="2" id="KW-1185">Reference proteome</keyword>
<sequence>MNNVKITFSNNEAITVYEGGILIPIKKVNNEGTSLSEPVELWSHTHDGLIPCLTELFSNSLFFFEADNKNKVYSVSAIVKLEVV</sequence>
<name>A0ABW5Q952_9BACI</name>
<dbReference type="EMBL" id="JBHUMZ010000016">
    <property type="protein sequence ID" value="MFD2638361.1"/>
    <property type="molecule type" value="Genomic_DNA"/>
</dbReference>
<dbReference type="RefSeq" id="WP_054751418.1">
    <property type="nucleotide sequence ID" value="NZ_JBHUMZ010000016.1"/>
</dbReference>
<dbReference type="Proteomes" id="UP001597452">
    <property type="component" value="Unassembled WGS sequence"/>
</dbReference>
<gene>
    <name evidence="1" type="ORF">ACFSW4_05750</name>
</gene>
<evidence type="ECO:0000313" key="2">
    <source>
        <dbReference type="Proteomes" id="UP001597452"/>
    </source>
</evidence>
<reference evidence="2" key="1">
    <citation type="journal article" date="2019" name="Int. J. Syst. Evol. Microbiol.">
        <title>The Global Catalogue of Microorganisms (GCM) 10K type strain sequencing project: providing services to taxonomists for standard genome sequencing and annotation.</title>
        <authorList>
            <consortium name="The Broad Institute Genomics Platform"/>
            <consortium name="The Broad Institute Genome Sequencing Center for Infectious Disease"/>
            <person name="Wu L."/>
            <person name="Ma J."/>
        </authorList>
    </citation>
    <scope>NUCLEOTIDE SEQUENCE [LARGE SCALE GENOMIC DNA]</scope>
    <source>
        <strain evidence="2">TISTR 1571</strain>
    </source>
</reference>
<proteinExistence type="predicted"/>